<keyword evidence="9 14" id="KW-0378">Hydrolase</keyword>
<feature type="binding site" evidence="17">
    <location>
        <position position="92"/>
    </location>
    <ligand>
        <name>Zn(2+)</name>
        <dbReference type="ChEBI" id="CHEBI:29105"/>
    </ligand>
</feature>
<evidence type="ECO:0000256" key="10">
    <source>
        <dbReference type="ARBA" id="ARBA00022833"/>
    </source>
</evidence>
<evidence type="ECO:0000256" key="5">
    <source>
        <dbReference type="ARBA" id="ARBA00004708"/>
    </source>
</evidence>
<keyword evidence="11 17" id="KW-0460">Magnesium</keyword>
<evidence type="ECO:0000256" key="3">
    <source>
        <dbReference type="ARBA" id="ARBA00001947"/>
    </source>
</evidence>
<dbReference type="InterPro" id="IPR036412">
    <property type="entry name" value="HAD-like_sf"/>
</dbReference>
<dbReference type="EMBL" id="BMXA01000003">
    <property type="protein sequence ID" value="GHA11025.1"/>
    <property type="molecule type" value="Genomic_DNA"/>
</dbReference>
<keyword evidence="12 14" id="KW-0119">Carbohydrate metabolism</keyword>
<dbReference type="InterPro" id="IPR006549">
    <property type="entry name" value="HAD-SF_hydro_IIIA"/>
</dbReference>
<feature type="active site" description="Nucleophile" evidence="15">
    <location>
        <position position="10"/>
    </location>
</feature>
<feature type="active site" description="Proton donor" evidence="15">
    <location>
        <position position="12"/>
    </location>
</feature>
<evidence type="ECO:0000256" key="14">
    <source>
        <dbReference type="PIRNR" id="PIRNR004682"/>
    </source>
</evidence>
<feature type="site" description="Contributes to substrate recognition" evidence="16">
    <location>
        <position position="103"/>
    </location>
</feature>
<comment type="subunit">
    <text evidence="6">Monomer.</text>
</comment>
<evidence type="ECO:0000256" key="4">
    <source>
        <dbReference type="ARBA" id="ARBA00004496"/>
    </source>
</evidence>
<evidence type="ECO:0000256" key="15">
    <source>
        <dbReference type="PIRSR" id="PIRSR004682-1"/>
    </source>
</evidence>
<comment type="caution">
    <text evidence="18">The sequence shown here is derived from an EMBL/GenBank/DDBJ whole genome shotgun (WGS) entry which is preliminary data.</text>
</comment>
<evidence type="ECO:0000313" key="18">
    <source>
        <dbReference type="EMBL" id="GHA11025.1"/>
    </source>
</evidence>
<reference evidence="18" key="2">
    <citation type="submission" date="2020-09" db="EMBL/GenBank/DDBJ databases">
        <authorList>
            <person name="Sun Q."/>
            <person name="Kim S."/>
        </authorList>
    </citation>
    <scope>NUCLEOTIDE SEQUENCE</scope>
    <source>
        <strain evidence="18">KCTC 12711</strain>
    </source>
</reference>
<evidence type="ECO:0000256" key="7">
    <source>
        <dbReference type="ARBA" id="ARBA00022490"/>
    </source>
</evidence>
<dbReference type="SUPFAM" id="SSF56784">
    <property type="entry name" value="HAD-like"/>
    <property type="match status" value="1"/>
</dbReference>
<dbReference type="PANTHER" id="PTHR42891">
    <property type="entry name" value="D-GLYCERO-BETA-D-MANNO-HEPTOSE-1,7-BISPHOSPHATE 7-PHOSPHATASE"/>
    <property type="match status" value="1"/>
</dbReference>
<dbReference type="AlphaFoldDB" id="A0A918VNQ1"/>
<proteinExistence type="inferred from homology"/>
<evidence type="ECO:0000256" key="16">
    <source>
        <dbReference type="PIRSR" id="PIRSR004682-3"/>
    </source>
</evidence>
<evidence type="ECO:0000256" key="11">
    <source>
        <dbReference type="ARBA" id="ARBA00022842"/>
    </source>
</evidence>
<dbReference type="PIRSF" id="PIRSF004682">
    <property type="entry name" value="GmhB"/>
    <property type="match status" value="1"/>
</dbReference>
<feature type="binding site" evidence="17">
    <location>
        <position position="12"/>
    </location>
    <ligand>
        <name>Mg(2+)</name>
        <dbReference type="ChEBI" id="CHEBI:18420"/>
    </ligand>
</feature>
<comment type="catalytic activity">
    <reaction evidence="1">
        <text>D-glycero-beta-D-manno-heptose 1,7-bisphosphate + H2O = D-glycero-beta-D-manno-heptose 1-phosphate + phosphate</text>
        <dbReference type="Rhea" id="RHEA:28518"/>
        <dbReference type="ChEBI" id="CHEBI:15377"/>
        <dbReference type="ChEBI" id="CHEBI:43474"/>
        <dbReference type="ChEBI" id="CHEBI:60208"/>
        <dbReference type="ChEBI" id="CHEBI:61593"/>
        <dbReference type="EC" id="3.1.3.82"/>
    </reaction>
</comment>
<keyword evidence="19" id="KW-1185">Reference proteome</keyword>
<dbReference type="NCBIfam" id="TIGR01662">
    <property type="entry name" value="HAD-SF-IIIA"/>
    <property type="match status" value="1"/>
</dbReference>
<feature type="binding site" evidence="17">
    <location>
        <position position="100"/>
    </location>
    <ligand>
        <name>Zn(2+)</name>
        <dbReference type="ChEBI" id="CHEBI:29105"/>
    </ligand>
</feature>
<accession>A0A918VNQ1</accession>
<dbReference type="InterPro" id="IPR023214">
    <property type="entry name" value="HAD_sf"/>
</dbReference>
<comment type="cofactor">
    <cofactor evidence="3 17">
        <name>Zn(2+)</name>
        <dbReference type="ChEBI" id="CHEBI:29105"/>
    </cofactor>
</comment>
<dbReference type="GO" id="GO:0005737">
    <property type="term" value="C:cytoplasm"/>
    <property type="evidence" value="ECO:0007669"/>
    <property type="project" value="UniProtKB-SubCell"/>
</dbReference>
<dbReference type="PANTHER" id="PTHR42891:SF1">
    <property type="entry name" value="D-GLYCERO-BETA-D-MANNO-HEPTOSE-1,7-BISPHOSPHATE 7-PHOSPHATASE"/>
    <property type="match status" value="1"/>
</dbReference>
<dbReference type="RefSeq" id="WP_189400645.1">
    <property type="nucleotide sequence ID" value="NZ_BMXA01000003.1"/>
</dbReference>
<dbReference type="Gene3D" id="3.40.50.1000">
    <property type="entry name" value="HAD superfamily/HAD-like"/>
    <property type="match status" value="1"/>
</dbReference>
<feature type="binding site" evidence="17">
    <location>
        <position position="102"/>
    </location>
    <ligand>
        <name>Zn(2+)</name>
        <dbReference type="ChEBI" id="CHEBI:29105"/>
    </ligand>
</feature>
<gene>
    <name evidence="18" type="primary">gmhB</name>
    <name evidence="18" type="ORF">GCM10008090_20980</name>
</gene>
<evidence type="ECO:0000256" key="1">
    <source>
        <dbReference type="ARBA" id="ARBA00001226"/>
    </source>
</evidence>
<keyword evidence="8 17" id="KW-0479">Metal-binding</keyword>
<evidence type="ECO:0000256" key="2">
    <source>
        <dbReference type="ARBA" id="ARBA00001946"/>
    </source>
</evidence>
<feature type="site" description="Stabilizes the phosphoryl group" evidence="16">
    <location>
        <position position="53"/>
    </location>
</feature>
<feature type="binding site" evidence="17">
    <location>
        <position position="94"/>
    </location>
    <ligand>
        <name>Zn(2+)</name>
        <dbReference type="ChEBI" id="CHEBI:29105"/>
    </ligand>
</feature>
<dbReference type="InterPro" id="IPR006543">
    <property type="entry name" value="Histidinol-phos"/>
</dbReference>
<dbReference type="GO" id="GO:0034200">
    <property type="term" value="F:D-glycero-beta-D-manno-heptose 1,7-bisphosphate 7-phosphatase activity"/>
    <property type="evidence" value="ECO:0007669"/>
    <property type="project" value="UniProtKB-EC"/>
</dbReference>
<evidence type="ECO:0000256" key="9">
    <source>
        <dbReference type="ARBA" id="ARBA00022801"/>
    </source>
</evidence>
<comment type="cofactor">
    <cofactor evidence="2 17">
        <name>Mg(2+)</name>
        <dbReference type="ChEBI" id="CHEBI:18420"/>
    </cofactor>
</comment>
<dbReference type="NCBIfam" id="NF006506">
    <property type="entry name" value="PRK08942.1"/>
    <property type="match status" value="1"/>
</dbReference>
<evidence type="ECO:0000256" key="12">
    <source>
        <dbReference type="ARBA" id="ARBA00023277"/>
    </source>
</evidence>
<dbReference type="Pfam" id="PF13242">
    <property type="entry name" value="Hydrolase_like"/>
    <property type="match status" value="1"/>
</dbReference>
<dbReference type="GO" id="GO:0046872">
    <property type="term" value="F:metal ion binding"/>
    <property type="evidence" value="ECO:0007669"/>
    <property type="project" value="UniProtKB-KW"/>
</dbReference>
<sequence length="191" mass="20839">MPGVKLVILDRDGVINQDSADFIKSPDEWLPIKGSLEAIARLSQAGVDVVVLTNQSGVGRGLLTANTLGRIHVRMVDYVQQFGGKIQSILFCPHHPDEQCNCRKPKTGLYEELANRLNLSFDDVYSVGDSLRDLQAAQSAGAKPVLVKTGNGRQTLKQITQDEDTHFEDLLVFDNLAGFVDALLAGQLAHD</sequence>
<reference evidence="18" key="1">
    <citation type="journal article" date="2014" name="Int. J. Syst. Evol. Microbiol.">
        <title>Complete genome sequence of Corynebacterium casei LMG S-19264T (=DSM 44701T), isolated from a smear-ripened cheese.</title>
        <authorList>
            <consortium name="US DOE Joint Genome Institute (JGI-PGF)"/>
            <person name="Walter F."/>
            <person name="Albersmeier A."/>
            <person name="Kalinowski J."/>
            <person name="Ruckert C."/>
        </authorList>
    </citation>
    <scope>NUCLEOTIDE SEQUENCE</scope>
    <source>
        <strain evidence="18">KCTC 12711</strain>
    </source>
</reference>
<keyword evidence="10 17" id="KW-0862">Zinc</keyword>
<feature type="binding site" evidence="17">
    <location>
        <position position="10"/>
    </location>
    <ligand>
        <name>Mg(2+)</name>
        <dbReference type="ChEBI" id="CHEBI:18420"/>
    </ligand>
</feature>
<dbReference type="InterPro" id="IPR004446">
    <property type="entry name" value="Heptose_bisP_phosphatase"/>
</dbReference>
<dbReference type="GO" id="GO:0005975">
    <property type="term" value="P:carbohydrate metabolic process"/>
    <property type="evidence" value="ECO:0007669"/>
    <property type="project" value="InterPro"/>
</dbReference>
<comment type="similarity">
    <text evidence="13 14">Belongs to the gmhB family.</text>
</comment>
<name>A0A918VNQ1_9GAMM</name>
<protein>
    <recommendedName>
        <fullName evidence="14">D,D-heptose 1,7-bisphosphate phosphatase</fullName>
        <ecNumber evidence="14">3.1.3.-</ecNumber>
    </recommendedName>
</protein>
<comment type="subcellular location">
    <subcellularLocation>
        <location evidence="4 14">Cytoplasm</location>
    </subcellularLocation>
</comment>
<feature type="binding site" evidence="17">
    <location>
        <position position="129"/>
    </location>
    <ligand>
        <name>Mg(2+)</name>
        <dbReference type="ChEBI" id="CHEBI:18420"/>
    </ligand>
</feature>
<organism evidence="18 19">
    <name type="scientific">Arenicella chitinivorans</name>
    <dbReference type="NCBI Taxonomy" id="1329800"/>
    <lineage>
        <taxon>Bacteria</taxon>
        <taxon>Pseudomonadati</taxon>
        <taxon>Pseudomonadota</taxon>
        <taxon>Gammaproteobacteria</taxon>
        <taxon>Arenicellales</taxon>
        <taxon>Arenicellaceae</taxon>
        <taxon>Arenicella</taxon>
    </lineage>
</organism>
<evidence type="ECO:0000256" key="8">
    <source>
        <dbReference type="ARBA" id="ARBA00022723"/>
    </source>
</evidence>
<keyword evidence="7 14" id="KW-0963">Cytoplasm</keyword>
<dbReference type="NCBIfam" id="TIGR01656">
    <property type="entry name" value="Histidinol-ppas"/>
    <property type="match status" value="1"/>
</dbReference>
<dbReference type="EC" id="3.1.3.-" evidence="14"/>
<evidence type="ECO:0000313" key="19">
    <source>
        <dbReference type="Proteomes" id="UP000614811"/>
    </source>
</evidence>
<dbReference type="CDD" id="cd07503">
    <property type="entry name" value="HAD_HisB-N"/>
    <property type="match status" value="1"/>
</dbReference>
<evidence type="ECO:0000256" key="17">
    <source>
        <dbReference type="PIRSR" id="PIRSR004682-4"/>
    </source>
</evidence>
<feature type="site" description="Stabilizes the phosphoryl group" evidence="16">
    <location>
        <position position="104"/>
    </location>
</feature>
<evidence type="ECO:0000256" key="6">
    <source>
        <dbReference type="ARBA" id="ARBA00011245"/>
    </source>
</evidence>
<comment type="pathway">
    <text evidence="5">Nucleotide-sugar biosynthesis; ADP-L-glycero-beta-D-manno-heptose biosynthesis; ADP-L-glycero-beta-D-manno-heptose from D-glycero-beta-D-manno-heptose 7-phosphate: step 2/4.</text>
</comment>
<evidence type="ECO:0000256" key="13">
    <source>
        <dbReference type="ARBA" id="ARBA00061616"/>
    </source>
</evidence>
<dbReference type="FunFam" id="3.40.50.1000:FF:000168">
    <property type="entry name" value="D,D-heptose 1,7-bisphosphate phosphatase"/>
    <property type="match status" value="1"/>
</dbReference>
<dbReference type="Proteomes" id="UP000614811">
    <property type="component" value="Unassembled WGS sequence"/>
</dbReference>